<dbReference type="OrthoDB" id="8876749at2759"/>
<feature type="transmembrane region" description="Helical" evidence="13">
    <location>
        <begin position="81"/>
        <end position="107"/>
    </location>
</feature>
<evidence type="ECO:0000256" key="13">
    <source>
        <dbReference type="SAM" id="Phobius"/>
    </source>
</evidence>
<dbReference type="FunFam" id="1.20.1070.10:FF:000055">
    <property type="entry name" value="Taste receptor type 2"/>
    <property type="match status" value="1"/>
</dbReference>
<dbReference type="PANTHER" id="PTHR11394">
    <property type="entry name" value="TASTE RECEPTOR TYPE 2"/>
    <property type="match status" value="1"/>
</dbReference>
<evidence type="ECO:0000313" key="16">
    <source>
        <dbReference type="EMBL" id="KAG8443553.1"/>
    </source>
</evidence>
<gene>
    <name evidence="16" type="ORF">GDO86_012093</name>
    <name evidence="15" type="ORF">GDO86_017633</name>
</gene>
<evidence type="ECO:0000256" key="4">
    <source>
        <dbReference type="ARBA" id="ARBA00022606"/>
    </source>
</evidence>
<feature type="transmembrane region" description="Helical" evidence="13">
    <location>
        <begin position="229"/>
        <end position="251"/>
    </location>
</feature>
<comment type="similarity">
    <text evidence="2 11">Belongs to the G-protein coupled receptor T2R family.</text>
</comment>
<feature type="transmembrane region" description="Helical" evidence="13">
    <location>
        <begin position="45"/>
        <end position="69"/>
    </location>
</feature>
<comment type="subcellular location">
    <subcellularLocation>
        <location evidence="1 12">Membrane</location>
        <topology evidence="1 12">Multi-pass membrane protein</topology>
    </subcellularLocation>
</comment>
<dbReference type="SUPFAM" id="SSF81321">
    <property type="entry name" value="Family A G protein-coupled receptor-like"/>
    <property type="match status" value="1"/>
</dbReference>
<dbReference type="Gene3D" id="1.20.1070.10">
    <property type="entry name" value="Rhodopsin 7-helix transmembrane proteins"/>
    <property type="match status" value="1"/>
</dbReference>
<dbReference type="Proteomes" id="UP000812440">
    <property type="component" value="Chromosome 6"/>
</dbReference>
<reference evidence="15" key="1">
    <citation type="thesis" date="2020" institute="ProQuest LLC" country="789 East Eisenhower Parkway, Ann Arbor, MI, USA">
        <title>Comparative Genomics and Chromosome Evolution.</title>
        <authorList>
            <person name="Mudd A.B."/>
        </authorList>
    </citation>
    <scope>NUCLEOTIDE SEQUENCE</scope>
    <source>
        <strain evidence="15">Female2</strain>
        <tissue evidence="15">Blood</tissue>
    </source>
</reference>
<keyword evidence="3 12" id="KW-0919">Taste</keyword>
<accession>A0A8T2IQV2</accession>
<dbReference type="EMBL" id="JAACNH010000009">
    <property type="protein sequence ID" value="KAG8433424.1"/>
    <property type="molecule type" value="Genomic_DNA"/>
</dbReference>
<evidence type="ECO:0000256" key="9">
    <source>
        <dbReference type="ARBA" id="ARBA00023170"/>
    </source>
</evidence>
<organism evidence="15 17">
    <name type="scientific">Hymenochirus boettgeri</name>
    <name type="common">Congo dwarf clawed frog</name>
    <dbReference type="NCBI Taxonomy" id="247094"/>
    <lineage>
        <taxon>Eukaryota</taxon>
        <taxon>Metazoa</taxon>
        <taxon>Chordata</taxon>
        <taxon>Craniata</taxon>
        <taxon>Vertebrata</taxon>
        <taxon>Euteleostomi</taxon>
        <taxon>Amphibia</taxon>
        <taxon>Batrachia</taxon>
        <taxon>Anura</taxon>
        <taxon>Pipoidea</taxon>
        <taxon>Pipidae</taxon>
        <taxon>Pipinae</taxon>
        <taxon>Hymenochirus</taxon>
    </lineage>
</organism>
<sequence length="301" mass="34259">MGWDIITLPTILIVDYISGLVSNVFILSVHFHCWLKGETLSSSDLIIVGLAFSSIIYSLVKCSTCIILFYSPGMSSLRPIIYTLCFTSIYSFYSSTWLGTCLCFFFYVKIINFQSRFFSWLKMKIDTLVPWMIFAAEVFSVFNSLLYIFTYLDVNPVNSTDPFFSSQISSCRTTYSFNPSFQIINTFIPILIATVTTSHIIVSLYKHIHRMRQNIGDGDGPSLKVHKRAAFTMFHLLVFYITVYGITVGFVTPQGGVLGWILYILSSLYAFVQSIILILGNNRLLQTCVKILNRLRPKILP</sequence>
<feature type="transmembrane region" description="Helical" evidence="13">
    <location>
        <begin position="6"/>
        <end position="33"/>
    </location>
</feature>
<dbReference type="GO" id="GO:0016020">
    <property type="term" value="C:membrane"/>
    <property type="evidence" value="ECO:0007669"/>
    <property type="project" value="UniProtKB-SubCell"/>
</dbReference>
<dbReference type="AlphaFoldDB" id="A0A8T2IQV2"/>
<evidence type="ECO:0000256" key="3">
    <source>
        <dbReference type="ARBA" id="ARBA00022480"/>
    </source>
</evidence>
<feature type="transmembrane region" description="Helical" evidence="13">
    <location>
        <begin position="257"/>
        <end position="280"/>
    </location>
</feature>
<keyword evidence="5 12" id="KW-0812">Transmembrane</keyword>
<keyword evidence="4 12" id="KW-0716">Sensory transduction</keyword>
<dbReference type="Proteomes" id="UP000812440">
    <property type="component" value="Chromosome 9"/>
</dbReference>
<dbReference type="EMBL" id="JAACNH010000005">
    <property type="protein sequence ID" value="KAG8443553.1"/>
    <property type="molecule type" value="Genomic_DNA"/>
</dbReference>
<dbReference type="PANTHER" id="PTHR11394:SF147">
    <property type="entry name" value="TASTE RECEPTOR TYPE 2"/>
    <property type="match status" value="1"/>
</dbReference>
<evidence type="ECO:0000259" key="14">
    <source>
        <dbReference type="PROSITE" id="PS50262"/>
    </source>
</evidence>
<dbReference type="GO" id="GO:0004930">
    <property type="term" value="F:G protein-coupled receptor activity"/>
    <property type="evidence" value="ECO:0007669"/>
    <property type="project" value="UniProtKB-KW"/>
</dbReference>
<keyword evidence="17" id="KW-1185">Reference proteome</keyword>
<evidence type="ECO:0000256" key="1">
    <source>
        <dbReference type="ARBA" id="ARBA00004141"/>
    </source>
</evidence>
<dbReference type="GO" id="GO:0033038">
    <property type="term" value="F:bitter taste receptor activity"/>
    <property type="evidence" value="ECO:0007669"/>
    <property type="project" value="InterPro"/>
</dbReference>
<evidence type="ECO:0000256" key="2">
    <source>
        <dbReference type="ARBA" id="ARBA00007376"/>
    </source>
</evidence>
<evidence type="ECO:0000256" key="6">
    <source>
        <dbReference type="ARBA" id="ARBA00022989"/>
    </source>
</evidence>
<evidence type="ECO:0000256" key="5">
    <source>
        <dbReference type="ARBA" id="ARBA00022692"/>
    </source>
</evidence>
<keyword evidence="7 12" id="KW-0297">G-protein coupled receptor</keyword>
<comment type="caution">
    <text evidence="15">The sequence shown here is derived from an EMBL/GenBank/DDBJ whole genome shotgun (WGS) entry which is preliminary data.</text>
</comment>
<feature type="transmembrane region" description="Helical" evidence="13">
    <location>
        <begin position="187"/>
        <end position="208"/>
    </location>
</feature>
<evidence type="ECO:0000256" key="8">
    <source>
        <dbReference type="ARBA" id="ARBA00023136"/>
    </source>
</evidence>
<dbReference type="InterPro" id="IPR017452">
    <property type="entry name" value="GPCR_Rhodpsn_7TM"/>
</dbReference>
<protein>
    <recommendedName>
        <fullName evidence="12">Taste receptor type 2</fullName>
    </recommendedName>
</protein>
<proteinExistence type="inferred from homology"/>
<feature type="transmembrane region" description="Helical" evidence="13">
    <location>
        <begin position="128"/>
        <end position="149"/>
    </location>
</feature>
<evidence type="ECO:0000256" key="10">
    <source>
        <dbReference type="ARBA" id="ARBA00023224"/>
    </source>
</evidence>
<keyword evidence="8 12" id="KW-0472">Membrane</keyword>
<evidence type="ECO:0000256" key="7">
    <source>
        <dbReference type="ARBA" id="ARBA00023040"/>
    </source>
</evidence>
<dbReference type="InterPro" id="IPR007960">
    <property type="entry name" value="TAS2R"/>
</dbReference>
<name>A0A8T2IQV2_9PIPI</name>
<keyword evidence="9 12" id="KW-0675">Receptor</keyword>
<dbReference type="PROSITE" id="PS50262">
    <property type="entry name" value="G_PROTEIN_RECEP_F1_2"/>
    <property type="match status" value="1"/>
</dbReference>
<feature type="domain" description="G-protein coupled receptors family 1 profile" evidence="14">
    <location>
        <begin position="22"/>
        <end position="244"/>
    </location>
</feature>
<evidence type="ECO:0000313" key="15">
    <source>
        <dbReference type="EMBL" id="KAG8433424.1"/>
    </source>
</evidence>
<keyword evidence="6 13" id="KW-1133">Transmembrane helix</keyword>
<keyword evidence="10 12" id="KW-0807">Transducer</keyword>
<evidence type="ECO:0000256" key="12">
    <source>
        <dbReference type="RuleBase" id="RU004424"/>
    </source>
</evidence>
<evidence type="ECO:0000313" key="17">
    <source>
        <dbReference type="Proteomes" id="UP000812440"/>
    </source>
</evidence>
<evidence type="ECO:0000256" key="11">
    <source>
        <dbReference type="RuleBase" id="RU004423"/>
    </source>
</evidence>
<dbReference type="Pfam" id="PF05296">
    <property type="entry name" value="TAS2R"/>
    <property type="match status" value="1"/>
</dbReference>